<dbReference type="Proteomes" id="UP000002457">
    <property type="component" value="Chromosome"/>
</dbReference>
<dbReference type="GeneID" id="7272426"/>
<protein>
    <submittedName>
        <fullName evidence="2">Uncharacterized protein</fullName>
    </submittedName>
</protein>
<keyword evidence="1" id="KW-0175">Coiled coil</keyword>
<dbReference type="HOGENOM" id="CLU_2392923_0_0_2"/>
<evidence type="ECO:0000256" key="1">
    <source>
        <dbReference type="SAM" id="Coils"/>
    </source>
</evidence>
<dbReference type="KEGG" id="mpl:Mpal_0933"/>
<proteinExistence type="predicted"/>
<keyword evidence="3" id="KW-1185">Reference proteome</keyword>
<dbReference type="RefSeq" id="WP_012617604.1">
    <property type="nucleotide sequence ID" value="NC_011832.1"/>
</dbReference>
<evidence type="ECO:0000313" key="2">
    <source>
        <dbReference type="EMBL" id="ACL16285.1"/>
    </source>
</evidence>
<organism evidence="2 3">
    <name type="scientific">Methanosphaerula palustris (strain ATCC BAA-1556 / DSM 19958 / E1-9c)</name>
    <dbReference type="NCBI Taxonomy" id="521011"/>
    <lineage>
        <taxon>Archaea</taxon>
        <taxon>Methanobacteriati</taxon>
        <taxon>Methanobacteriota</taxon>
        <taxon>Stenosarchaea group</taxon>
        <taxon>Methanomicrobia</taxon>
        <taxon>Methanomicrobiales</taxon>
        <taxon>Methanoregulaceae</taxon>
        <taxon>Methanosphaerula</taxon>
    </lineage>
</organism>
<sequence length="93" mass="11249">MQARVRKMQPFLEYAMIPLSKYYSSWMEKIPSFTPSRSSNSLILDRMEERIRRLSEELELVRAEAEMNHDEFEGLKKMFEHLELELDGSYQYH</sequence>
<feature type="coiled-coil region" evidence="1">
    <location>
        <begin position="44"/>
        <end position="71"/>
    </location>
</feature>
<evidence type="ECO:0000313" key="3">
    <source>
        <dbReference type="Proteomes" id="UP000002457"/>
    </source>
</evidence>
<accession>B8GGN0</accession>
<dbReference type="AlphaFoldDB" id="B8GGN0"/>
<name>B8GGN0_METPE</name>
<gene>
    <name evidence="2" type="ordered locus">Mpal_0933</name>
</gene>
<dbReference type="EMBL" id="CP001338">
    <property type="protein sequence ID" value="ACL16285.1"/>
    <property type="molecule type" value="Genomic_DNA"/>
</dbReference>
<reference evidence="2 3" key="1">
    <citation type="journal article" date="2015" name="Genome Announc.">
        <title>Complete Genome Sequence of Methanosphaerula palustris E1-9CT, a Hydrogenotrophic Methanogen Isolated from a Minerotrophic Fen Peatland.</title>
        <authorList>
            <person name="Cadillo-Quiroz H."/>
            <person name="Browne P."/>
            <person name="Kyrpides N."/>
            <person name="Woyke T."/>
            <person name="Goodwin L."/>
            <person name="Detter C."/>
            <person name="Yavitt J.B."/>
            <person name="Zinder S.H."/>
        </authorList>
    </citation>
    <scope>NUCLEOTIDE SEQUENCE [LARGE SCALE GENOMIC DNA]</scope>
    <source>
        <strain evidence="3">ATCC BAA-1556 / DSM 19958 / E1-9c</strain>
    </source>
</reference>